<dbReference type="Proteomes" id="UP000834106">
    <property type="component" value="Chromosome 1"/>
</dbReference>
<dbReference type="PANTHER" id="PTHR33674">
    <property type="entry name" value="METHIONINE-S-OXIDE REDUCTASE"/>
    <property type="match status" value="1"/>
</dbReference>
<reference evidence="1" key="1">
    <citation type="submission" date="2023-05" db="EMBL/GenBank/DDBJ databases">
        <authorList>
            <person name="Huff M."/>
        </authorList>
    </citation>
    <scope>NUCLEOTIDE SEQUENCE</scope>
</reference>
<accession>A0AAD2DJR1</accession>
<name>A0AAD2DJR1_9LAMI</name>
<protein>
    <submittedName>
        <fullName evidence="1">Uncharacterized protein</fullName>
    </submittedName>
</protein>
<organism evidence="1 2">
    <name type="scientific">Fraxinus pennsylvanica</name>
    <dbReference type="NCBI Taxonomy" id="56036"/>
    <lineage>
        <taxon>Eukaryota</taxon>
        <taxon>Viridiplantae</taxon>
        <taxon>Streptophyta</taxon>
        <taxon>Embryophyta</taxon>
        <taxon>Tracheophyta</taxon>
        <taxon>Spermatophyta</taxon>
        <taxon>Magnoliopsida</taxon>
        <taxon>eudicotyledons</taxon>
        <taxon>Gunneridae</taxon>
        <taxon>Pentapetalae</taxon>
        <taxon>asterids</taxon>
        <taxon>lamiids</taxon>
        <taxon>Lamiales</taxon>
        <taxon>Oleaceae</taxon>
        <taxon>Oleeae</taxon>
        <taxon>Fraxinus</taxon>
    </lineage>
</organism>
<dbReference type="PANTHER" id="PTHR33674:SF8">
    <property type="entry name" value="OS01G0833400 PROTEIN"/>
    <property type="match status" value="1"/>
</dbReference>
<sequence>MYESKTEKVDNVVIMYFELRPRCQSTSVLVSNQQSIFSLPAPRPLLSTPPPQPSALTNHRGLGLDKKVRNTHSLLYLIWRLRSPNGYLAYKQYSSFASSQREVTYSCGTCGYDLNLSSSRRNASTIGSKYSKSVRKGIITFFSVDHNKFNEVEEFGCVPYFISKHSWGLFRRKTKLLCPKCGNHIGNAYSYPLIPKSTSSPSGSEIFNPRKYDIRIRSLQPSAELGTPSVL</sequence>
<dbReference type="InterPro" id="IPR045282">
    <property type="entry name" value="At4g08330-like"/>
</dbReference>
<dbReference type="EMBL" id="OU503036">
    <property type="protein sequence ID" value="CAI9754375.1"/>
    <property type="molecule type" value="Genomic_DNA"/>
</dbReference>
<evidence type="ECO:0000313" key="1">
    <source>
        <dbReference type="EMBL" id="CAI9754375.1"/>
    </source>
</evidence>
<keyword evidence="2" id="KW-1185">Reference proteome</keyword>
<evidence type="ECO:0000313" key="2">
    <source>
        <dbReference type="Proteomes" id="UP000834106"/>
    </source>
</evidence>
<proteinExistence type="predicted"/>
<gene>
    <name evidence="1" type="ORF">FPE_LOCUS1806</name>
</gene>
<dbReference type="AlphaFoldDB" id="A0AAD2DJR1"/>
<dbReference type="Pfam" id="PF24046">
    <property type="entry name" value="At4g08330"/>
    <property type="match status" value="1"/>
</dbReference>